<proteinExistence type="predicted"/>
<gene>
    <name evidence="1" type="ORF">J4709_41390</name>
</gene>
<name>A0ABS3S4V2_9ACTN</name>
<accession>A0ABS3S4V2</accession>
<dbReference type="EMBL" id="JAGEPF010000032">
    <property type="protein sequence ID" value="MBO2464044.1"/>
    <property type="molecule type" value="Genomic_DNA"/>
</dbReference>
<evidence type="ECO:0000313" key="2">
    <source>
        <dbReference type="Proteomes" id="UP000680206"/>
    </source>
</evidence>
<dbReference type="Proteomes" id="UP000680206">
    <property type="component" value="Unassembled WGS sequence"/>
</dbReference>
<reference evidence="1 2" key="1">
    <citation type="submission" date="2021-03" db="EMBL/GenBank/DDBJ databases">
        <title>Actinomadura violae sp. nov., isolated from lichen in Thailand.</title>
        <authorList>
            <person name="Kanchanasin P."/>
            <person name="Saeng-In P."/>
            <person name="Phongsopitanun W."/>
            <person name="Yuki M."/>
            <person name="Kudo T."/>
            <person name="Ohkuma M."/>
            <person name="Tanasupawat S."/>
        </authorList>
    </citation>
    <scope>NUCLEOTIDE SEQUENCE [LARGE SCALE GENOMIC DNA]</scope>
    <source>
        <strain evidence="1 2">LCR2-06</strain>
    </source>
</reference>
<organism evidence="1 2">
    <name type="scientific">Actinomadura violacea</name>
    <dbReference type="NCBI Taxonomy" id="2819934"/>
    <lineage>
        <taxon>Bacteria</taxon>
        <taxon>Bacillati</taxon>
        <taxon>Actinomycetota</taxon>
        <taxon>Actinomycetes</taxon>
        <taxon>Streptosporangiales</taxon>
        <taxon>Thermomonosporaceae</taxon>
        <taxon>Actinomadura</taxon>
    </lineage>
</organism>
<keyword evidence="2" id="KW-1185">Reference proteome</keyword>
<protein>
    <submittedName>
        <fullName evidence="1">Uncharacterized protein</fullName>
    </submittedName>
</protein>
<dbReference type="RefSeq" id="WP_208250280.1">
    <property type="nucleotide sequence ID" value="NZ_JAGEPF010000032.1"/>
</dbReference>
<comment type="caution">
    <text evidence="1">The sequence shown here is derived from an EMBL/GenBank/DDBJ whole genome shotgun (WGS) entry which is preliminary data.</text>
</comment>
<evidence type="ECO:0000313" key="1">
    <source>
        <dbReference type="EMBL" id="MBO2464044.1"/>
    </source>
</evidence>
<sequence length="158" mass="17311">MSRSQLLLDSEPATPQQLVGATADLTTRQGAQYTAELIRGYHAGRLVLRPAGVWVQLDAADIIAAVTHDATPHADTRTVQLPDRGTSRSYEGITIRTVTLVWACPACDRPRGEPRKSRLPEDGEHYYVHTWSNACGHNDLYARCLVEAGCHPARPVDA</sequence>